<keyword evidence="11" id="KW-1185">Reference proteome</keyword>
<keyword evidence="2 5" id="KW-0378">Hydrolase</keyword>
<dbReference type="CDD" id="cd09988">
    <property type="entry name" value="Formimidoylglutamase"/>
    <property type="match status" value="1"/>
</dbReference>
<feature type="binding site" evidence="7">
    <location>
        <position position="255"/>
    </location>
    <ligand>
        <name>Mn(2+)</name>
        <dbReference type="ChEBI" id="CHEBI:29035"/>
        <label>1</label>
    </ligand>
</feature>
<dbReference type="UniPathway" id="UPA00379">
    <property type="reaction ID" value="UER00552"/>
</dbReference>
<dbReference type="PROSITE" id="PS01053">
    <property type="entry name" value="ARGINASE_1"/>
    <property type="match status" value="1"/>
</dbReference>
<keyword evidence="3 5" id="KW-0369">Histidine metabolism</keyword>
<evidence type="ECO:0000256" key="2">
    <source>
        <dbReference type="ARBA" id="ARBA00022801"/>
    </source>
</evidence>
<evidence type="ECO:0000256" key="8">
    <source>
        <dbReference type="PROSITE-ProRule" id="PRU00742"/>
    </source>
</evidence>
<dbReference type="InterPro" id="IPR006035">
    <property type="entry name" value="Ureohydrolase"/>
</dbReference>
<dbReference type="GO" id="GO:0033389">
    <property type="term" value="P:putrescine biosynthetic process from arginine, via agmatine"/>
    <property type="evidence" value="ECO:0007669"/>
    <property type="project" value="TreeGrafter"/>
</dbReference>
<evidence type="ECO:0000313" key="11">
    <source>
        <dbReference type="Proteomes" id="UP000464214"/>
    </source>
</evidence>
<dbReference type="PIRSF" id="PIRSF036979">
    <property type="entry name" value="Arginase"/>
    <property type="match status" value="1"/>
</dbReference>
<proteinExistence type="inferred from homology"/>
<dbReference type="GO" id="GO:0030145">
    <property type="term" value="F:manganese ion binding"/>
    <property type="evidence" value="ECO:0007669"/>
    <property type="project" value="UniProtKB-UniRule"/>
</dbReference>
<dbReference type="InterPro" id="IPR023696">
    <property type="entry name" value="Ureohydrolase_dom_sf"/>
</dbReference>
<organism evidence="10 11">
    <name type="scientific">Nibribacter ruber</name>
    <dbReference type="NCBI Taxonomy" id="2698458"/>
    <lineage>
        <taxon>Bacteria</taxon>
        <taxon>Pseudomonadati</taxon>
        <taxon>Bacteroidota</taxon>
        <taxon>Cytophagia</taxon>
        <taxon>Cytophagales</taxon>
        <taxon>Hymenobacteraceae</taxon>
        <taxon>Nibribacter</taxon>
    </lineage>
</organism>
<dbReference type="GO" id="GO:0050415">
    <property type="term" value="F:formimidoylglutamase activity"/>
    <property type="evidence" value="ECO:0007669"/>
    <property type="project" value="UniProtKB-UniRule"/>
</dbReference>
<comment type="function">
    <text evidence="5">Catalyzes the conversion of N-formimidoyl-L-glutamate to L-glutamate and formamide.</text>
</comment>
<dbReference type="PANTHER" id="PTHR11358:SF35">
    <property type="entry name" value="FORMIMIDOYLGLUTAMASE"/>
    <property type="match status" value="1"/>
</dbReference>
<protein>
    <recommendedName>
        <fullName evidence="5 6">Formimidoylglutamase</fullName>
        <ecNumber evidence="5 6">3.5.3.8</ecNumber>
    </recommendedName>
    <alternativeName>
        <fullName evidence="5">Formiminoglutamase</fullName>
    </alternativeName>
    <alternativeName>
        <fullName evidence="5">Formiminoglutamate hydrolase</fullName>
    </alternativeName>
</protein>
<gene>
    <name evidence="5 10" type="primary">hutG</name>
    <name evidence="10" type="ORF">GU926_00035</name>
</gene>
<evidence type="ECO:0000313" key="10">
    <source>
        <dbReference type="EMBL" id="QHL85915.1"/>
    </source>
</evidence>
<comment type="catalytic activity">
    <reaction evidence="5">
        <text>N-formimidoyl-L-glutamate + H2O = formamide + L-glutamate</text>
        <dbReference type="Rhea" id="RHEA:22492"/>
        <dbReference type="ChEBI" id="CHEBI:15377"/>
        <dbReference type="ChEBI" id="CHEBI:16397"/>
        <dbReference type="ChEBI" id="CHEBI:29985"/>
        <dbReference type="ChEBI" id="CHEBI:58928"/>
        <dbReference type="EC" id="3.5.3.8"/>
    </reaction>
</comment>
<dbReference type="InterPro" id="IPR005923">
    <property type="entry name" value="HutG"/>
</dbReference>
<dbReference type="EMBL" id="CP047897">
    <property type="protein sequence ID" value="QHL85915.1"/>
    <property type="molecule type" value="Genomic_DNA"/>
</dbReference>
<feature type="binding site" evidence="5 7">
    <location>
        <position position="253"/>
    </location>
    <ligand>
        <name>Mn(2+)</name>
        <dbReference type="ChEBI" id="CHEBI:29035"/>
        <label>1</label>
    </ligand>
</feature>
<comment type="pathway">
    <text evidence="5">Amino-acid degradation; L-histidine degradation into L-glutamate; L-glutamate from N-formimidoyl-L-glutamate (hydrolase route): step 1/1.</text>
</comment>
<evidence type="ECO:0000256" key="3">
    <source>
        <dbReference type="ARBA" id="ARBA00022808"/>
    </source>
</evidence>
<dbReference type="SUPFAM" id="SSF52768">
    <property type="entry name" value="Arginase/deacetylase"/>
    <property type="match status" value="1"/>
</dbReference>
<feature type="binding site" evidence="5 7">
    <location>
        <position position="165"/>
    </location>
    <ligand>
        <name>Mn(2+)</name>
        <dbReference type="ChEBI" id="CHEBI:29035"/>
        <label>1</label>
    </ligand>
</feature>
<feature type="binding site" evidence="5">
    <location>
        <position position="163"/>
    </location>
    <ligand>
        <name>Mn(2+)</name>
        <dbReference type="ChEBI" id="CHEBI:29035"/>
        <label>2</label>
    </ligand>
</feature>
<dbReference type="EC" id="3.5.3.8" evidence="5 6"/>
<evidence type="ECO:0000256" key="4">
    <source>
        <dbReference type="ARBA" id="ARBA00023211"/>
    </source>
</evidence>
<feature type="binding site" evidence="5">
    <location>
        <position position="253"/>
    </location>
    <ligand>
        <name>Mn(2+)</name>
        <dbReference type="ChEBI" id="CHEBI:29035"/>
        <label>2</label>
    </ligand>
</feature>
<dbReference type="GO" id="GO:0008783">
    <property type="term" value="F:agmatinase activity"/>
    <property type="evidence" value="ECO:0007669"/>
    <property type="project" value="TreeGrafter"/>
</dbReference>
<evidence type="ECO:0000256" key="6">
    <source>
        <dbReference type="NCBIfam" id="TIGR01227"/>
    </source>
</evidence>
<dbReference type="GO" id="GO:0019556">
    <property type="term" value="P:L-histidine catabolic process to glutamate and formamide"/>
    <property type="evidence" value="ECO:0007669"/>
    <property type="project" value="UniProtKB-UniRule"/>
</dbReference>
<dbReference type="PROSITE" id="PS51409">
    <property type="entry name" value="ARGINASE_2"/>
    <property type="match status" value="1"/>
</dbReference>
<dbReference type="PANTHER" id="PTHR11358">
    <property type="entry name" value="ARGINASE/AGMATINASE"/>
    <property type="match status" value="1"/>
</dbReference>
<feature type="binding site" evidence="5 7">
    <location>
        <position position="161"/>
    </location>
    <ligand>
        <name>Mn(2+)</name>
        <dbReference type="ChEBI" id="CHEBI:29035"/>
        <label>1</label>
    </ligand>
</feature>
<dbReference type="RefSeq" id="WP_160687807.1">
    <property type="nucleotide sequence ID" value="NZ_CP047897.1"/>
</dbReference>
<feature type="binding site" evidence="5">
    <location>
        <position position="161"/>
    </location>
    <ligand>
        <name>Mn(2+)</name>
        <dbReference type="ChEBI" id="CHEBI:29035"/>
        <label>2</label>
    </ligand>
</feature>
<dbReference type="NCBIfam" id="TIGR01227">
    <property type="entry name" value="hutG"/>
    <property type="match status" value="1"/>
</dbReference>
<dbReference type="AlphaFoldDB" id="A0A6P1NVW2"/>
<feature type="binding site" evidence="5">
    <location>
        <position position="255"/>
    </location>
    <ligand>
        <name>Mn(2+)</name>
        <dbReference type="ChEBI" id="CHEBI:29035"/>
        <label>2</label>
    </ligand>
</feature>
<dbReference type="HAMAP" id="MF_00737">
    <property type="entry name" value="Formimidoylglutam"/>
    <property type="match status" value="1"/>
</dbReference>
<feature type="binding site" evidence="7">
    <location>
        <position position="163"/>
    </location>
    <ligand>
        <name>Mn(2+)</name>
        <dbReference type="ChEBI" id="CHEBI:29035"/>
        <label>1</label>
    </ligand>
</feature>
<comment type="similarity">
    <text evidence="5 8 9">Belongs to the arginase family.</text>
</comment>
<dbReference type="KEGG" id="nib:GU926_00035"/>
<evidence type="ECO:0000256" key="5">
    <source>
        <dbReference type="HAMAP-Rule" id="MF_00737"/>
    </source>
</evidence>
<dbReference type="Pfam" id="PF00491">
    <property type="entry name" value="Arginase"/>
    <property type="match status" value="1"/>
</dbReference>
<dbReference type="Gene3D" id="3.40.800.10">
    <property type="entry name" value="Ureohydrolase domain"/>
    <property type="match status" value="1"/>
</dbReference>
<dbReference type="GO" id="GO:0019557">
    <property type="term" value="P:L-histidine catabolic process to glutamate and formate"/>
    <property type="evidence" value="ECO:0007669"/>
    <property type="project" value="UniProtKB-UniPathway"/>
</dbReference>
<evidence type="ECO:0000256" key="9">
    <source>
        <dbReference type="RuleBase" id="RU003684"/>
    </source>
</evidence>
<sequence>MYKPIDAQTWKGRVDAADGELGLRWHQMMQLLRLSPEQELPQVAPGRCGFAFLGFCCDEGVRRNQGRVGAASAPPLIRQAMASFANHLPSNASLADAGDVLVLNQYLEEAQVQLGKKVQALQEHGYKTIVLGGGHETAYGHFLGLQSALEEEETLGIINFDAHFDLRSYSNQPSSGTPFLQIADALEKQNKDFNYLCLGIQEYGNTRALFNTAQNLCAEYVLAQDLHAINAEALKSQIQTFLSKIDKVYVSIDLDVFAAAYAPGVSAPAAMGVQPDIVLLLLQDIMKSEKVLSLDVVELNPQFDIDSRTAKLAASLIYHSIMNWR</sequence>
<dbReference type="Proteomes" id="UP000464214">
    <property type="component" value="Chromosome"/>
</dbReference>
<evidence type="ECO:0000256" key="1">
    <source>
        <dbReference type="ARBA" id="ARBA00022723"/>
    </source>
</evidence>
<feature type="binding site" evidence="5 7">
    <location>
        <position position="135"/>
    </location>
    <ligand>
        <name>Mn(2+)</name>
        <dbReference type="ChEBI" id="CHEBI:29035"/>
        <label>1</label>
    </ligand>
</feature>
<evidence type="ECO:0000256" key="7">
    <source>
        <dbReference type="PIRSR" id="PIRSR036979-1"/>
    </source>
</evidence>
<name>A0A6P1NVW2_9BACT</name>
<accession>A0A6P1NVW2</accession>
<dbReference type="InterPro" id="IPR020855">
    <property type="entry name" value="Ureohydrolase_Mn_BS"/>
</dbReference>
<comment type="cofactor">
    <cofactor evidence="5 7">
        <name>Mn(2+)</name>
        <dbReference type="ChEBI" id="CHEBI:29035"/>
    </cofactor>
    <text evidence="5 7">Binds 2 manganese ions per subunit.</text>
</comment>
<reference evidence="10 11" key="1">
    <citation type="submission" date="2020-01" db="EMBL/GenBank/DDBJ databases">
        <authorList>
            <person name="Kim M."/>
        </authorList>
    </citation>
    <scope>NUCLEOTIDE SEQUENCE [LARGE SCALE GENOMIC DNA]</scope>
    <source>
        <strain evidence="10 11">BT10</strain>
    </source>
</reference>
<keyword evidence="4 5" id="KW-0464">Manganese</keyword>
<keyword evidence="1 5" id="KW-0479">Metal-binding</keyword>